<evidence type="ECO:0000256" key="1">
    <source>
        <dbReference type="SAM" id="MobiDB-lite"/>
    </source>
</evidence>
<organism evidence="2 3">
    <name type="scientific">Streptomyces chattanoogensis</name>
    <dbReference type="NCBI Taxonomy" id="66876"/>
    <lineage>
        <taxon>Bacteria</taxon>
        <taxon>Bacillati</taxon>
        <taxon>Actinomycetota</taxon>
        <taxon>Actinomycetes</taxon>
        <taxon>Kitasatosporales</taxon>
        <taxon>Streptomycetaceae</taxon>
        <taxon>Streptomyces</taxon>
    </lineage>
</organism>
<evidence type="ECO:0000313" key="2">
    <source>
        <dbReference type="EMBL" id="KPC61865.1"/>
    </source>
</evidence>
<dbReference type="Proteomes" id="UP000037982">
    <property type="component" value="Unassembled WGS sequence"/>
</dbReference>
<evidence type="ECO:0000313" key="3">
    <source>
        <dbReference type="Proteomes" id="UP000037982"/>
    </source>
</evidence>
<reference evidence="3" key="1">
    <citation type="submission" date="2015-07" db="EMBL/GenBank/DDBJ databases">
        <authorList>
            <person name="Ju K.-S."/>
            <person name="Doroghazi J.R."/>
            <person name="Metcalf W.W."/>
        </authorList>
    </citation>
    <scope>NUCLEOTIDE SEQUENCE [LARGE SCALE GENOMIC DNA]</scope>
    <source>
        <strain evidence="3">NRRL ISP-5002</strain>
    </source>
</reference>
<dbReference type="PATRIC" id="fig|66876.3.peg.4928"/>
<dbReference type="AlphaFoldDB" id="A0A0N1JWU5"/>
<sequence length="262" mass="28109">MVTAIGEIQRQLFNELPGKLENAVSGMRVVVESTLTAAQSARDSAAAAHARVDAIHSELQALRDDVRQQPPKADHGSTRLLAEFASLRAAVEGWRAEAAALRADGPGRPEAATAEPAPAPTQPLPEQADPDPGDFEQLLTLAARIAYAQLTCHRDHWDFLVTQSSHGQHFRLPAGVKEANGLIQAEISGRTLIATLDALRTTQHDPAARLGTRKFAGAIYERIGTALRKVDTDQADAHHHPGNDCPPVTRIIIDDRPPADAA</sequence>
<protein>
    <submittedName>
        <fullName evidence="2">Uncharacterized protein</fullName>
    </submittedName>
</protein>
<comment type="caution">
    <text evidence="2">The sequence shown here is derived from an EMBL/GenBank/DDBJ whole genome shotgun (WGS) entry which is preliminary data.</text>
</comment>
<keyword evidence="3" id="KW-1185">Reference proteome</keyword>
<accession>A0A0N1JWU5</accession>
<name>A0A0N1JWU5_9ACTN</name>
<proteinExistence type="predicted"/>
<feature type="region of interest" description="Disordered" evidence="1">
    <location>
        <begin position="100"/>
        <end position="134"/>
    </location>
</feature>
<dbReference type="EMBL" id="LGKG01000144">
    <property type="protein sequence ID" value="KPC61865.1"/>
    <property type="molecule type" value="Genomic_DNA"/>
</dbReference>
<gene>
    <name evidence="2" type="ORF">ADL29_22460</name>
</gene>